<name>A0ABW2TMW1_9PSEU</name>
<comment type="caution">
    <text evidence="2">The sequence shown here is derived from an EMBL/GenBank/DDBJ whole genome shotgun (WGS) entry which is preliminary data.</text>
</comment>
<evidence type="ECO:0000259" key="1">
    <source>
        <dbReference type="PROSITE" id="PS50075"/>
    </source>
</evidence>
<accession>A0ABW2TMW1</accession>
<proteinExistence type="predicted"/>
<dbReference type="SUPFAM" id="SSF51735">
    <property type="entry name" value="NAD(P)-binding Rossmann-fold domains"/>
    <property type="match status" value="1"/>
</dbReference>
<feature type="domain" description="Carrier" evidence="1">
    <location>
        <begin position="140"/>
        <end position="215"/>
    </location>
</feature>
<gene>
    <name evidence="2" type="ORF">ACFQV2_15395</name>
</gene>
<dbReference type="Pfam" id="PF00550">
    <property type="entry name" value="PP-binding"/>
    <property type="match status" value="3"/>
</dbReference>
<dbReference type="Proteomes" id="UP001596512">
    <property type="component" value="Unassembled WGS sequence"/>
</dbReference>
<sequence>MVADFIRSTRELVAAQRDVLLGYLGAPPPHPTVPAAVTAPTELPVTAAAPVQPTSAPTSALDTITAVIAERTGYPAEMVEPGLDLEADLSIDSIKRTEIVGELVSRLGSPVPVDDLVRARTADELACLLGASGSPAPASADVAGVVTAVIAERTGYPAEMVEPGLDLEADLSIDSIKRTEIVGELVALLGSQVPVDDLVRARTAEELAGLLGGLPAEPSAVDSSAVIAVIADRTGYPVEMIEPGLDLEADLSIDSIKRTEIVGELVARLGSSVSVDTLVRARTADELTALLGGETTPGPAEAEPVAKSSDGVVPTRQVLVPVPAPDEPTDDPGALFGATILVFGGTSSAADALADRLSAHGALAVPVPSAGELPEWVERVDGLVCLPGDGPLLPGGFAFIKSVLARRPRWLIAIDEPAKALGLAGFMRTVRREHPETVARLVELADVPRDDEALVDIAVDELRTPAPNPS</sequence>
<organism evidence="2 3">
    <name type="scientific">Actinokineospora soli</name>
    <dbReference type="NCBI Taxonomy" id="1048753"/>
    <lineage>
        <taxon>Bacteria</taxon>
        <taxon>Bacillati</taxon>
        <taxon>Actinomycetota</taxon>
        <taxon>Actinomycetes</taxon>
        <taxon>Pseudonocardiales</taxon>
        <taxon>Pseudonocardiaceae</taxon>
        <taxon>Actinokineospora</taxon>
    </lineage>
</organism>
<evidence type="ECO:0000313" key="2">
    <source>
        <dbReference type="EMBL" id="MFC7614704.1"/>
    </source>
</evidence>
<feature type="domain" description="Carrier" evidence="1">
    <location>
        <begin position="217"/>
        <end position="295"/>
    </location>
</feature>
<dbReference type="InterPro" id="IPR036291">
    <property type="entry name" value="NAD(P)-bd_dom_sf"/>
</dbReference>
<evidence type="ECO:0000313" key="3">
    <source>
        <dbReference type="Proteomes" id="UP001596512"/>
    </source>
</evidence>
<dbReference type="Gene3D" id="1.10.1200.10">
    <property type="entry name" value="ACP-like"/>
    <property type="match status" value="3"/>
</dbReference>
<dbReference type="EMBL" id="JBHTEY010000004">
    <property type="protein sequence ID" value="MFC7614704.1"/>
    <property type="molecule type" value="Genomic_DNA"/>
</dbReference>
<dbReference type="PROSITE" id="PS50075">
    <property type="entry name" value="CARRIER"/>
    <property type="match status" value="3"/>
</dbReference>
<dbReference type="SUPFAM" id="SSF47336">
    <property type="entry name" value="ACP-like"/>
    <property type="match status" value="3"/>
</dbReference>
<dbReference type="InterPro" id="IPR009081">
    <property type="entry name" value="PP-bd_ACP"/>
</dbReference>
<reference evidence="3" key="1">
    <citation type="journal article" date="2019" name="Int. J. Syst. Evol. Microbiol.">
        <title>The Global Catalogue of Microorganisms (GCM) 10K type strain sequencing project: providing services to taxonomists for standard genome sequencing and annotation.</title>
        <authorList>
            <consortium name="The Broad Institute Genomics Platform"/>
            <consortium name="The Broad Institute Genome Sequencing Center for Infectious Disease"/>
            <person name="Wu L."/>
            <person name="Ma J."/>
        </authorList>
    </citation>
    <scope>NUCLEOTIDE SEQUENCE [LARGE SCALE GENOMIC DNA]</scope>
    <source>
        <strain evidence="3">JCM 17695</strain>
    </source>
</reference>
<protein>
    <submittedName>
        <fullName evidence="2">Acyl carrier protein</fullName>
    </submittedName>
</protein>
<feature type="domain" description="Carrier" evidence="1">
    <location>
        <begin position="55"/>
        <end position="133"/>
    </location>
</feature>
<keyword evidence="3" id="KW-1185">Reference proteome</keyword>
<dbReference type="InterPro" id="IPR036736">
    <property type="entry name" value="ACP-like_sf"/>
</dbReference>